<comment type="cofactor">
    <cofactor evidence="1">
        <name>a divalent metal cation</name>
        <dbReference type="ChEBI" id="CHEBI:60240"/>
    </cofactor>
</comment>
<dbReference type="GO" id="GO:0046872">
    <property type="term" value="F:metal ion binding"/>
    <property type="evidence" value="ECO:0007669"/>
    <property type="project" value="UniProtKB-KW"/>
</dbReference>
<reference evidence="4" key="1">
    <citation type="submission" date="2023-10" db="EMBL/GenBank/DDBJ databases">
        <title>Genome assemblies of two species of porcelain crab, Petrolisthes cinctipes and Petrolisthes manimaculis (Anomura: Porcellanidae).</title>
        <authorList>
            <person name="Angst P."/>
        </authorList>
    </citation>
    <scope>NUCLEOTIDE SEQUENCE</scope>
    <source>
        <strain evidence="4">PB745_01</strain>
        <tissue evidence="4">Gill</tissue>
    </source>
</reference>
<evidence type="ECO:0000256" key="1">
    <source>
        <dbReference type="ARBA" id="ARBA00001968"/>
    </source>
</evidence>
<name>A0AAE1FYT0_PETCI</name>
<proteinExistence type="predicted"/>
<dbReference type="AlphaFoldDB" id="A0AAE1FYT0"/>
<evidence type="ECO:0000256" key="2">
    <source>
        <dbReference type="ARBA" id="ARBA00022723"/>
    </source>
</evidence>
<sequence>MICLQDKNYSPNLLSRLIPEVCEALYQMLHTSHLKLPQTEDEWRRVQADYNNEWQFPNCMGALDGKRVLIGKPAKSGSIYYDYKSNFSVIMLALVDARYKFLYVDVGGAGRASDGATLSCKGSLVKGLSSILDTDTSYQTTTQNPDMP</sequence>
<protein>
    <recommendedName>
        <fullName evidence="3">DDE Tnp4 domain-containing protein</fullName>
    </recommendedName>
</protein>
<keyword evidence="5" id="KW-1185">Reference proteome</keyword>
<dbReference type="InterPro" id="IPR027806">
    <property type="entry name" value="HARBI1_dom"/>
</dbReference>
<gene>
    <name evidence="4" type="ORF">Pcinc_012537</name>
</gene>
<keyword evidence="2" id="KW-0479">Metal-binding</keyword>
<organism evidence="4 5">
    <name type="scientific">Petrolisthes cinctipes</name>
    <name type="common">Flat porcelain crab</name>
    <dbReference type="NCBI Taxonomy" id="88211"/>
    <lineage>
        <taxon>Eukaryota</taxon>
        <taxon>Metazoa</taxon>
        <taxon>Ecdysozoa</taxon>
        <taxon>Arthropoda</taxon>
        <taxon>Crustacea</taxon>
        <taxon>Multicrustacea</taxon>
        <taxon>Malacostraca</taxon>
        <taxon>Eumalacostraca</taxon>
        <taxon>Eucarida</taxon>
        <taxon>Decapoda</taxon>
        <taxon>Pleocyemata</taxon>
        <taxon>Anomura</taxon>
        <taxon>Galatheoidea</taxon>
        <taxon>Porcellanidae</taxon>
        <taxon>Petrolisthes</taxon>
    </lineage>
</organism>
<dbReference type="Proteomes" id="UP001286313">
    <property type="component" value="Unassembled WGS sequence"/>
</dbReference>
<accession>A0AAE1FYT0</accession>
<evidence type="ECO:0000259" key="3">
    <source>
        <dbReference type="Pfam" id="PF13359"/>
    </source>
</evidence>
<feature type="domain" description="DDE Tnp4" evidence="3">
    <location>
        <begin position="63"/>
        <end position="125"/>
    </location>
</feature>
<dbReference type="EMBL" id="JAWQEG010001019">
    <property type="protein sequence ID" value="KAK3883109.1"/>
    <property type="molecule type" value="Genomic_DNA"/>
</dbReference>
<evidence type="ECO:0000313" key="4">
    <source>
        <dbReference type="EMBL" id="KAK3883109.1"/>
    </source>
</evidence>
<comment type="caution">
    <text evidence="4">The sequence shown here is derived from an EMBL/GenBank/DDBJ whole genome shotgun (WGS) entry which is preliminary data.</text>
</comment>
<evidence type="ECO:0000313" key="5">
    <source>
        <dbReference type="Proteomes" id="UP001286313"/>
    </source>
</evidence>
<dbReference type="Pfam" id="PF13359">
    <property type="entry name" value="DDE_Tnp_4"/>
    <property type="match status" value="1"/>
</dbReference>